<gene>
    <name evidence="1" type="ORF">N8T08_008011</name>
</gene>
<evidence type="ECO:0000313" key="2">
    <source>
        <dbReference type="Proteomes" id="UP001177260"/>
    </source>
</evidence>
<accession>A0ACC3AWH0</accession>
<sequence length="296" mass="31092">MRITTFLSVVYLFLGLVSASSNGLDLGHGALVPRADETTTAADKATTGAAATTEKTATKTATDDATSTGTKTGKETDKETGTATGKETGKETGKTGKETGTKTGKASKTKDDKKTTSTSIDPRSPAGGVKMLTPSTGASSYYKIGEHVTFVWNYTSLLVTPSAVNVIASCSLNSATYTISSNMSVEETGKVVWDTKKYQANATVPLLTATYTLVIYDADTEIGDTAGPGHLSSQNQLNFGMYVPQSYTPLNEYHCVTCSGALSDMERQALKFAVGMVLITVASFTWFAGDFGVFST</sequence>
<protein>
    <submittedName>
        <fullName evidence="1">Uncharacterized protein</fullName>
    </submittedName>
</protein>
<keyword evidence="2" id="KW-1185">Reference proteome</keyword>
<dbReference type="Proteomes" id="UP001177260">
    <property type="component" value="Unassembled WGS sequence"/>
</dbReference>
<organism evidence="1 2">
    <name type="scientific">Aspergillus melleus</name>
    <dbReference type="NCBI Taxonomy" id="138277"/>
    <lineage>
        <taxon>Eukaryota</taxon>
        <taxon>Fungi</taxon>
        <taxon>Dikarya</taxon>
        <taxon>Ascomycota</taxon>
        <taxon>Pezizomycotina</taxon>
        <taxon>Eurotiomycetes</taxon>
        <taxon>Eurotiomycetidae</taxon>
        <taxon>Eurotiales</taxon>
        <taxon>Aspergillaceae</taxon>
        <taxon>Aspergillus</taxon>
        <taxon>Aspergillus subgen. Circumdati</taxon>
    </lineage>
</organism>
<dbReference type="EMBL" id="JAOPJF010000052">
    <property type="protein sequence ID" value="KAK1142266.1"/>
    <property type="molecule type" value="Genomic_DNA"/>
</dbReference>
<name>A0ACC3AWH0_9EURO</name>
<proteinExistence type="predicted"/>
<reference evidence="1 2" key="1">
    <citation type="journal article" date="2023" name="ACS Omega">
        <title>Identification of the Neoaspergillic Acid Biosynthesis Gene Cluster by Establishing an In Vitro CRISPR-Ribonucleoprotein Genetic System in Aspergillus melleus.</title>
        <authorList>
            <person name="Yuan B."/>
            <person name="Grau M.F."/>
            <person name="Murata R.M."/>
            <person name="Torok T."/>
            <person name="Venkateswaran K."/>
            <person name="Stajich J.E."/>
            <person name="Wang C.C.C."/>
        </authorList>
    </citation>
    <scope>NUCLEOTIDE SEQUENCE [LARGE SCALE GENOMIC DNA]</scope>
    <source>
        <strain evidence="1 2">IMV 1140</strain>
    </source>
</reference>
<comment type="caution">
    <text evidence="1">The sequence shown here is derived from an EMBL/GenBank/DDBJ whole genome shotgun (WGS) entry which is preliminary data.</text>
</comment>
<evidence type="ECO:0000313" key="1">
    <source>
        <dbReference type="EMBL" id="KAK1142266.1"/>
    </source>
</evidence>